<evidence type="ECO:0000313" key="5">
    <source>
        <dbReference type="EnsemblProtists" id="PYU1_T011135"/>
    </source>
</evidence>
<dbReference type="PANTHER" id="PTHR30237:SF4">
    <property type="entry name" value="LD-CARBOXYPEPTIDASE C-TERMINAL DOMAIN-CONTAINING PROTEIN"/>
    <property type="match status" value="1"/>
</dbReference>
<evidence type="ECO:0000256" key="1">
    <source>
        <dbReference type="ARBA" id="ARBA00010233"/>
    </source>
</evidence>
<evidence type="ECO:0000259" key="4">
    <source>
        <dbReference type="Pfam" id="PF17676"/>
    </source>
</evidence>
<dbReference type="Proteomes" id="UP000019132">
    <property type="component" value="Unassembled WGS sequence"/>
</dbReference>
<dbReference type="GO" id="GO:0016787">
    <property type="term" value="F:hydrolase activity"/>
    <property type="evidence" value="ECO:0007669"/>
    <property type="project" value="UniProtKB-KW"/>
</dbReference>
<dbReference type="InterPro" id="IPR027478">
    <property type="entry name" value="LdcA_N"/>
</dbReference>
<dbReference type="Gene3D" id="3.40.50.10740">
    <property type="entry name" value="Class I glutamine amidotransferase-like"/>
    <property type="match status" value="1"/>
</dbReference>
<evidence type="ECO:0000313" key="6">
    <source>
        <dbReference type="Proteomes" id="UP000019132"/>
    </source>
</evidence>
<evidence type="ECO:0000259" key="3">
    <source>
        <dbReference type="Pfam" id="PF02016"/>
    </source>
</evidence>
<dbReference type="eggNOG" id="ENOG502S19A">
    <property type="taxonomic scope" value="Eukaryota"/>
</dbReference>
<dbReference type="PANTHER" id="PTHR30237">
    <property type="entry name" value="MURAMOYLTETRAPEPTIDE CARBOXYPEPTIDASE"/>
    <property type="match status" value="1"/>
</dbReference>
<dbReference type="InterPro" id="IPR027461">
    <property type="entry name" value="Carboxypeptidase_A_C_sf"/>
</dbReference>
<dbReference type="SUPFAM" id="SSF52317">
    <property type="entry name" value="Class I glutamine amidotransferase-like"/>
    <property type="match status" value="2"/>
</dbReference>
<dbReference type="OMA" id="FGHAYPR"/>
<keyword evidence="6" id="KW-1185">Reference proteome</keyword>
<keyword evidence="2" id="KW-0378">Hydrolase</keyword>
<protein>
    <recommendedName>
        <fullName evidence="7">LD-carboxypeptidase</fullName>
    </recommendedName>
</protein>
<dbReference type="InterPro" id="IPR040449">
    <property type="entry name" value="Peptidase_S66_N"/>
</dbReference>
<dbReference type="EnsemblProtists" id="PYU1_T011135">
    <property type="protein sequence ID" value="PYU1_T011135"/>
    <property type="gene ID" value="PYU1_G011111"/>
</dbReference>
<dbReference type="HOGENOM" id="CLU_034346_1_1_1"/>
<dbReference type="STRING" id="431595.K3X1N6"/>
<reference evidence="6" key="2">
    <citation type="submission" date="2010-04" db="EMBL/GenBank/DDBJ databases">
        <authorList>
            <person name="Buell R."/>
            <person name="Hamilton J."/>
            <person name="Hostetler J."/>
        </authorList>
    </citation>
    <scope>NUCLEOTIDE SEQUENCE [LARGE SCALE GENOMIC DNA]</scope>
    <source>
        <strain evidence="6">DAOM:BR144</strain>
    </source>
</reference>
<sequence length="381" mass="41691">MQQHVLRRAPALKVGDTIAFVAPASGLAALIPHRLQQAKDFLEGADFKVKIYPSVLRTPKQNMRNFRASSVASGRIDDSEAGDVEVMGFYSSADAQTRAEELMDAFRDPEVKAIICTIGGLTSHEMLEFLDFDAIREHPKIFSGFSDITTLHLAFYAKTGLCSFYGPSAMCQFGEFPRPLSYTMEYFWKAVVATEPIGALAPSLEWTDDKTANWFTKADMTYQDKMKPNAGCVWLREGKARGRILGGCLPTMLNVRGTEYMPDFTGAVLLLETPEGHEFDKGMSLDEANTVLGCLRLDGTFKRINGLVVGRAFAYTDAQVAELQRLIMFHTRGTAFPIIYGVDIGHTNPIATIPLGCQVALDSTAAAEAGGFTILESGVQA</sequence>
<dbReference type="PIRSF" id="PIRSF028757">
    <property type="entry name" value="LD-carboxypeptidase"/>
    <property type="match status" value="1"/>
</dbReference>
<feature type="domain" description="LD-carboxypeptidase N-terminal" evidence="3">
    <location>
        <begin position="18"/>
        <end position="166"/>
    </location>
</feature>
<dbReference type="Pfam" id="PF02016">
    <property type="entry name" value="Peptidase_S66"/>
    <property type="match status" value="1"/>
</dbReference>
<proteinExistence type="inferred from homology"/>
<dbReference type="InterPro" id="IPR040921">
    <property type="entry name" value="Peptidase_S66C"/>
</dbReference>
<organism evidence="5 6">
    <name type="scientific">Globisporangium ultimum (strain ATCC 200006 / CBS 805.95 / DAOM BR144)</name>
    <name type="common">Pythium ultimum</name>
    <dbReference type="NCBI Taxonomy" id="431595"/>
    <lineage>
        <taxon>Eukaryota</taxon>
        <taxon>Sar</taxon>
        <taxon>Stramenopiles</taxon>
        <taxon>Oomycota</taxon>
        <taxon>Peronosporomycetes</taxon>
        <taxon>Pythiales</taxon>
        <taxon>Pythiaceae</taxon>
        <taxon>Globisporangium</taxon>
    </lineage>
</organism>
<reference evidence="6" key="1">
    <citation type="journal article" date="2010" name="Genome Biol.">
        <title>Genome sequence of the necrotrophic plant pathogen Pythium ultimum reveals original pathogenicity mechanisms and effector repertoire.</title>
        <authorList>
            <person name="Levesque C.A."/>
            <person name="Brouwer H."/>
            <person name="Cano L."/>
            <person name="Hamilton J.P."/>
            <person name="Holt C."/>
            <person name="Huitema E."/>
            <person name="Raffaele S."/>
            <person name="Robideau G.P."/>
            <person name="Thines M."/>
            <person name="Win J."/>
            <person name="Zerillo M.M."/>
            <person name="Beakes G.W."/>
            <person name="Boore J.L."/>
            <person name="Busam D."/>
            <person name="Dumas B."/>
            <person name="Ferriera S."/>
            <person name="Fuerstenberg S.I."/>
            <person name="Gachon C.M."/>
            <person name="Gaulin E."/>
            <person name="Govers F."/>
            <person name="Grenville-Briggs L."/>
            <person name="Horner N."/>
            <person name="Hostetler J."/>
            <person name="Jiang R.H."/>
            <person name="Johnson J."/>
            <person name="Krajaejun T."/>
            <person name="Lin H."/>
            <person name="Meijer H.J."/>
            <person name="Moore B."/>
            <person name="Morris P."/>
            <person name="Phuntmart V."/>
            <person name="Puiu D."/>
            <person name="Shetty J."/>
            <person name="Stajich J.E."/>
            <person name="Tripathy S."/>
            <person name="Wawra S."/>
            <person name="van West P."/>
            <person name="Whitty B.R."/>
            <person name="Coutinho P.M."/>
            <person name="Henrissat B."/>
            <person name="Martin F."/>
            <person name="Thomas P.D."/>
            <person name="Tyler B.M."/>
            <person name="De Vries R.P."/>
            <person name="Kamoun S."/>
            <person name="Yandell M."/>
            <person name="Tisserat N."/>
            <person name="Buell C.R."/>
        </authorList>
    </citation>
    <scope>NUCLEOTIDE SEQUENCE</scope>
    <source>
        <strain evidence="6">DAOM:BR144</strain>
    </source>
</reference>
<name>K3X1N6_GLOUD</name>
<comment type="similarity">
    <text evidence="1">Belongs to the peptidase S66 family.</text>
</comment>
<accession>K3X1N6</accession>
<dbReference type="InterPro" id="IPR003507">
    <property type="entry name" value="S66_fam"/>
</dbReference>
<dbReference type="AlphaFoldDB" id="K3X1N6"/>
<dbReference type="InParanoid" id="K3X1N6"/>
<dbReference type="Gene3D" id="3.50.30.60">
    <property type="entry name" value="LD-carboxypeptidase A C-terminal domain-like"/>
    <property type="match status" value="1"/>
</dbReference>
<feature type="domain" description="LD-carboxypeptidase C-terminal" evidence="4">
    <location>
        <begin position="241"/>
        <end position="361"/>
    </location>
</feature>
<evidence type="ECO:0008006" key="7">
    <source>
        <dbReference type="Google" id="ProtNLM"/>
    </source>
</evidence>
<dbReference type="CDD" id="cd07062">
    <property type="entry name" value="Peptidase_S66_mccF_like"/>
    <property type="match status" value="1"/>
</dbReference>
<reference evidence="5" key="3">
    <citation type="submission" date="2015-02" db="UniProtKB">
        <authorList>
            <consortium name="EnsemblProtists"/>
        </authorList>
    </citation>
    <scope>IDENTIFICATION</scope>
    <source>
        <strain evidence="5">DAOM BR144</strain>
    </source>
</reference>
<dbReference type="Pfam" id="PF17676">
    <property type="entry name" value="Peptidase_S66C"/>
    <property type="match status" value="1"/>
</dbReference>
<dbReference type="EMBL" id="GL376606">
    <property type="status" value="NOT_ANNOTATED_CDS"/>
    <property type="molecule type" value="Genomic_DNA"/>
</dbReference>
<dbReference type="InterPro" id="IPR029062">
    <property type="entry name" value="Class_I_gatase-like"/>
</dbReference>
<dbReference type="SUPFAM" id="SSF141986">
    <property type="entry name" value="LD-carboxypeptidase A C-terminal domain-like"/>
    <property type="match status" value="1"/>
</dbReference>
<dbReference type="VEuPathDB" id="FungiDB:PYU1_G011111"/>
<evidence type="ECO:0000256" key="2">
    <source>
        <dbReference type="ARBA" id="ARBA00022801"/>
    </source>
</evidence>